<evidence type="ECO:0000313" key="4">
    <source>
        <dbReference type="Proteomes" id="UP000289152"/>
    </source>
</evidence>
<dbReference type="EMBL" id="SDIL01000048">
    <property type="protein sequence ID" value="RXK38376.1"/>
    <property type="molecule type" value="Genomic_DNA"/>
</dbReference>
<dbReference type="CDD" id="cd00161">
    <property type="entry name" value="beta-trefoil_Ricin-like"/>
    <property type="match status" value="1"/>
</dbReference>
<dbReference type="VEuPathDB" id="FungiDB:TREMEDRAFT_19145"/>
<dbReference type="InParanoid" id="A0A4Q1BKY4"/>
<gene>
    <name evidence="3" type="ORF">M231_04285</name>
</gene>
<dbReference type="Pfam" id="PF00652">
    <property type="entry name" value="Ricin_B_lectin"/>
    <property type="match status" value="2"/>
</dbReference>
<dbReference type="PROSITE" id="PS50231">
    <property type="entry name" value="RICIN_B_LECTIN"/>
    <property type="match status" value="1"/>
</dbReference>
<feature type="compositionally biased region" description="Low complexity" evidence="1">
    <location>
        <begin position="159"/>
        <end position="201"/>
    </location>
</feature>
<dbReference type="AlphaFoldDB" id="A0A4Q1BKY4"/>
<protein>
    <recommendedName>
        <fullName evidence="2">Ricin B lectin domain-containing protein</fullName>
    </recommendedName>
</protein>
<organism evidence="3 4">
    <name type="scientific">Tremella mesenterica</name>
    <name type="common">Jelly fungus</name>
    <dbReference type="NCBI Taxonomy" id="5217"/>
    <lineage>
        <taxon>Eukaryota</taxon>
        <taxon>Fungi</taxon>
        <taxon>Dikarya</taxon>
        <taxon>Basidiomycota</taxon>
        <taxon>Agaricomycotina</taxon>
        <taxon>Tremellomycetes</taxon>
        <taxon>Tremellales</taxon>
        <taxon>Tremellaceae</taxon>
        <taxon>Tremella</taxon>
    </lineage>
</organism>
<proteinExistence type="predicted"/>
<feature type="domain" description="Ricin B lectin" evidence="2">
    <location>
        <begin position="222"/>
        <end position="368"/>
    </location>
</feature>
<dbReference type="VEuPathDB" id="FungiDB:TREMEDRAFT_25562"/>
<dbReference type="InterPro" id="IPR035992">
    <property type="entry name" value="Ricin_B-like_lectins"/>
</dbReference>
<feature type="region of interest" description="Disordered" evidence="1">
    <location>
        <begin position="150"/>
        <end position="232"/>
    </location>
</feature>
<dbReference type="SMART" id="SM00458">
    <property type="entry name" value="RICIN"/>
    <property type="match status" value="2"/>
</dbReference>
<keyword evidence="4" id="KW-1185">Reference proteome</keyword>
<dbReference type="InterPro" id="IPR000772">
    <property type="entry name" value="Ricin_B_lectin"/>
</dbReference>
<comment type="caution">
    <text evidence="3">The sequence shown here is derived from an EMBL/GenBank/DDBJ whole genome shotgun (WGS) entry which is preliminary data.</text>
</comment>
<feature type="domain" description="Ricin B lectin" evidence="2">
    <location>
        <begin position="19"/>
        <end position="153"/>
    </location>
</feature>
<name>A0A4Q1BKY4_TREME</name>
<dbReference type="Gene3D" id="2.80.10.50">
    <property type="match status" value="2"/>
</dbReference>
<dbReference type="SUPFAM" id="SSF50370">
    <property type="entry name" value="Ricin B-like lectins"/>
    <property type="match status" value="2"/>
</dbReference>
<evidence type="ECO:0000256" key="1">
    <source>
        <dbReference type="SAM" id="MobiDB-lite"/>
    </source>
</evidence>
<sequence length="369" mass="38738">MLALLLVLPLLASANPIVKRATNQLVYAGRDNLCISVQGGSKAVAKNQVGDGTAVVSIPCSQASTWDISPGSGSLVLSGTNFALDAGSNPGNNGALKVWTSYPGLYQQTWFYTGDQRIAITGGTQCLDEGDQGNKIQTYECTTGNTNQIFYNKNPSGPSSSSSSSSSSSTSHSSSSSSSSSTSHSSSSSASHSASASSSSSGPQPTGVLPNIPAGKVYKDPTNKGKRIHPNGRSDLCVTVQNGYAGIGSAVELSYCFANNDQFVKNQLWDYTVGQTGLIKLHGQNLCLDAGDNPGNAASLKVWTCYDGLLQQTWNFQTANVLSLPNNQCLDVVSGSQPGTQKPYNSVGDLQTWECSTNNDPQQIFYQLK</sequence>
<evidence type="ECO:0000259" key="2">
    <source>
        <dbReference type="SMART" id="SM00458"/>
    </source>
</evidence>
<reference evidence="3 4" key="1">
    <citation type="submission" date="2016-06" db="EMBL/GenBank/DDBJ databases">
        <title>Evolution of pathogenesis and genome organization in the Tremellales.</title>
        <authorList>
            <person name="Cuomo C."/>
            <person name="Litvintseva A."/>
            <person name="Heitman J."/>
            <person name="Chen Y."/>
            <person name="Sun S."/>
            <person name="Springer D."/>
            <person name="Dromer F."/>
            <person name="Young S."/>
            <person name="Zeng Q."/>
            <person name="Chapman S."/>
            <person name="Gujja S."/>
            <person name="Saif S."/>
            <person name="Birren B."/>
        </authorList>
    </citation>
    <scope>NUCLEOTIDE SEQUENCE [LARGE SCALE GENOMIC DNA]</scope>
    <source>
        <strain evidence="3 4">ATCC 28783</strain>
    </source>
</reference>
<dbReference type="OrthoDB" id="6770063at2759"/>
<dbReference type="Proteomes" id="UP000289152">
    <property type="component" value="Unassembled WGS sequence"/>
</dbReference>
<accession>A0A4Q1BKY4</accession>
<evidence type="ECO:0000313" key="3">
    <source>
        <dbReference type="EMBL" id="RXK38376.1"/>
    </source>
</evidence>